<feature type="region of interest" description="Disordered" evidence="1">
    <location>
        <begin position="81"/>
        <end position="149"/>
    </location>
</feature>
<dbReference type="AlphaFoldDB" id="S9SPU7"/>
<proteinExistence type="predicted"/>
<dbReference type="eggNOG" id="COG3344">
    <property type="taxonomic scope" value="Bacteria"/>
</dbReference>
<accession>S9SPU7</accession>
<sequence>MRPRKARSEDFTPLYDKVYRLDILWEAWRRVRANMGSAEIDGETLADIEKQGKMFFVHECHRLLKEGDYHPQPVKRQYIPKKDEDRAYKNGTSGVNVIPDQNVNRRTMDRRRRLRLPRHASPKDEGRNFRKPSILYDPTMAVPSELGKS</sequence>
<comment type="caution">
    <text evidence="2">The sequence shown here is derived from an EMBL/GenBank/DDBJ whole genome shotgun (WGS) entry which is preliminary data.</text>
</comment>
<dbReference type="RefSeq" id="WP_021259072.1">
    <property type="nucleotide sequence ID" value="NZ_ATMT01000030.1"/>
</dbReference>
<name>S9SPU7_PAEAL</name>
<feature type="compositionally biased region" description="Polar residues" evidence="1">
    <location>
        <begin position="90"/>
        <end position="104"/>
    </location>
</feature>
<reference evidence="2 3" key="1">
    <citation type="submission" date="2013-05" db="EMBL/GenBank/DDBJ databases">
        <authorList>
            <person name="Strain E.A."/>
            <person name="Brown E."/>
            <person name="Allard M.W."/>
            <person name="Luo Y.L."/>
        </authorList>
    </citation>
    <scope>NUCLEOTIDE SEQUENCE [LARGE SCALE GENOMIC DNA]</scope>
    <source>
        <strain evidence="2 3">TS-15</strain>
    </source>
</reference>
<organism evidence="2 3">
    <name type="scientific">Paenibacillus alvei TS-15</name>
    <dbReference type="NCBI Taxonomy" id="1117108"/>
    <lineage>
        <taxon>Bacteria</taxon>
        <taxon>Bacillati</taxon>
        <taxon>Bacillota</taxon>
        <taxon>Bacilli</taxon>
        <taxon>Bacillales</taxon>
        <taxon>Paenibacillaceae</taxon>
        <taxon>Paenibacillus</taxon>
    </lineage>
</organism>
<feature type="compositionally biased region" description="Basic residues" evidence="1">
    <location>
        <begin position="108"/>
        <end position="120"/>
    </location>
</feature>
<dbReference type="Proteomes" id="UP000015344">
    <property type="component" value="Unassembled WGS sequence"/>
</dbReference>
<evidence type="ECO:0000313" key="3">
    <source>
        <dbReference type="Proteomes" id="UP000015344"/>
    </source>
</evidence>
<gene>
    <name evidence="2" type="ORF">PAALTS15_08079</name>
</gene>
<dbReference type="EMBL" id="ATMT01000030">
    <property type="protein sequence ID" value="EPY07792.1"/>
    <property type="molecule type" value="Genomic_DNA"/>
</dbReference>
<evidence type="ECO:0000313" key="2">
    <source>
        <dbReference type="EMBL" id="EPY07792.1"/>
    </source>
</evidence>
<protein>
    <submittedName>
        <fullName evidence="2">Uncharacterized protein</fullName>
    </submittedName>
</protein>
<dbReference type="PATRIC" id="fig|1117108.3.peg.1679"/>
<evidence type="ECO:0000256" key="1">
    <source>
        <dbReference type="SAM" id="MobiDB-lite"/>
    </source>
</evidence>